<reference evidence="1 2" key="1">
    <citation type="submission" date="2019-06" db="EMBL/GenBank/DDBJ databases">
        <title>Complete genome sequence of Janthinobacterium sp. SNU WT3 isolated from diseased rainbow trout.</title>
        <authorList>
            <person name="Oh W.T."/>
            <person name="Park S.C."/>
        </authorList>
    </citation>
    <scope>NUCLEOTIDE SEQUENCE [LARGE SCALE GENOMIC DNA]</scope>
    <source>
        <strain evidence="1 2">SNU WT3</strain>
    </source>
</reference>
<gene>
    <name evidence="1" type="ORF">FJQ89_06900</name>
</gene>
<sequence length="371" mass="42203">MTQFGRKLYAFKSSRMTGNEDDPVLNFERLAENSENNVDTIFLTDNNLMIEVDRACEPEWPATDATLSELKLLEWVDFMRHCDRNNLQYSLTPFFAYAEMPAQLAQSRASRLYKFAEKFGLQWRDDELAPDLSDLGRIDVSFDSLDVNQQIIISLSFSVLLLMLIVKRDGTEFSPIGRFQRFLREYKRMIGTVSLREIAIARYVFSTPAECPGPLDSVRSAVERNFARKNDRHPRSTDEMLAVALNGAFDLLLFNAMNIAETKGVDGRKVDCWLFSMDGKLKAYNDLCFNASMGTGEAGLFTVITTHEDVSEYWEKTAVLLQKIGMEGTKRALSRMVERINGTENHEVILERLAALPNKARAVIEMARNGL</sequence>
<dbReference type="Proteomes" id="UP000316665">
    <property type="component" value="Chromosome"/>
</dbReference>
<proteinExistence type="predicted"/>
<keyword evidence="2" id="KW-1185">Reference proteome</keyword>
<dbReference type="KEGG" id="jas:FJQ89_06900"/>
<evidence type="ECO:0000313" key="2">
    <source>
        <dbReference type="Proteomes" id="UP000316665"/>
    </source>
</evidence>
<accession>A0A4Y6RCG0</accession>
<dbReference type="EMBL" id="CP041185">
    <property type="protein sequence ID" value="QDG70174.1"/>
    <property type="molecule type" value="Genomic_DNA"/>
</dbReference>
<dbReference type="OrthoDB" id="9156748at2"/>
<dbReference type="AlphaFoldDB" id="A0A4Y6RCG0"/>
<organism evidence="1 2">
    <name type="scientific">Janthinobacterium tructae</name>
    <dbReference type="NCBI Taxonomy" id="2590869"/>
    <lineage>
        <taxon>Bacteria</taxon>
        <taxon>Pseudomonadati</taxon>
        <taxon>Pseudomonadota</taxon>
        <taxon>Betaproteobacteria</taxon>
        <taxon>Burkholderiales</taxon>
        <taxon>Oxalobacteraceae</taxon>
        <taxon>Janthinobacterium</taxon>
    </lineage>
</organism>
<dbReference type="RefSeq" id="WP_141169606.1">
    <property type="nucleotide sequence ID" value="NZ_CP041185.1"/>
</dbReference>
<protein>
    <submittedName>
        <fullName evidence="1">Uncharacterized protein</fullName>
    </submittedName>
</protein>
<evidence type="ECO:0000313" key="1">
    <source>
        <dbReference type="EMBL" id="QDG70174.1"/>
    </source>
</evidence>
<name>A0A4Y6RCG0_9BURK</name>